<proteinExistence type="predicted"/>
<dbReference type="Proteomes" id="UP001054837">
    <property type="component" value="Unassembled WGS sequence"/>
</dbReference>
<protein>
    <submittedName>
        <fullName evidence="1">Uncharacterized protein</fullName>
    </submittedName>
</protein>
<evidence type="ECO:0000313" key="2">
    <source>
        <dbReference type="Proteomes" id="UP001054837"/>
    </source>
</evidence>
<gene>
    <name evidence="1" type="ORF">CDAR_23141</name>
</gene>
<accession>A0AAV4QBV8</accession>
<keyword evidence="2" id="KW-1185">Reference proteome</keyword>
<dbReference type="EMBL" id="BPLQ01004265">
    <property type="protein sequence ID" value="GIY06889.1"/>
    <property type="molecule type" value="Genomic_DNA"/>
</dbReference>
<organism evidence="1 2">
    <name type="scientific">Caerostris darwini</name>
    <dbReference type="NCBI Taxonomy" id="1538125"/>
    <lineage>
        <taxon>Eukaryota</taxon>
        <taxon>Metazoa</taxon>
        <taxon>Ecdysozoa</taxon>
        <taxon>Arthropoda</taxon>
        <taxon>Chelicerata</taxon>
        <taxon>Arachnida</taxon>
        <taxon>Araneae</taxon>
        <taxon>Araneomorphae</taxon>
        <taxon>Entelegynae</taxon>
        <taxon>Araneoidea</taxon>
        <taxon>Araneidae</taxon>
        <taxon>Caerostris</taxon>
    </lineage>
</organism>
<evidence type="ECO:0000313" key="1">
    <source>
        <dbReference type="EMBL" id="GIY06889.1"/>
    </source>
</evidence>
<dbReference type="AlphaFoldDB" id="A0AAV4QBV8"/>
<reference evidence="1 2" key="1">
    <citation type="submission" date="2021-06" db="EMBL/GenBank/DDBJ databases">
        <title>Caerostris darwini draft genome.</title>
        <authorList>
            <person name="Kono N."/>
            <person name="Arakawa K."/>
        </authorList>
    </citation>
    <scope>NUCLEOTIDE SEQUENCE [LARGE SCALE GENOMIC DNA]</scope>
</reference>
<sequence>MNRTFHSRISYHKGKCHQTCLIYDVSRRLMSNNVSQFISAVMQQVYFLVNIDYCLTLAYQPINKNIRKAFKDYSDKLWKEKLEDLQIDDESFWNLTKNFISSKTKIPYLNSTISTAITDLDKTELIAQKLEKQFQLNPISDPVHENTVMQTINNFYQNNSDDIIPPASSDITIIKNTKIKSAPGLDSISKQNLEKTSHYHYHQTLSHQ</sequence>
<name>A0AAV4QBV8_9ARAC</name>
<comment type="caution">
    <text evidence="1">The sequence shown here is derived from an EMBL/GenBank/DDBJ whole genome shotgun (WGS) entry which is preliminary data.</text>
</comment>